<dbReference type="SUPFAM" id="SSF51735">
    <property type="entry name" value="NAD(P)-binding Rossmann-fold domains"/>
    <property type="match status" value="1"/>
</dbReference>
<dbReference type="InterPro" id="IPR019796">
    <property type="entry name" value="G6P_DH_AS"/>
</dbReference>
<keyword evidence="3" id="KW-0732">Signal</keyword>
<dbReference type="InterPro" id="IPR036291">
    <property type="entry name" value="NAD(P)-bd_dom_sf"/>
</dbReference>
<protein>
    <recommendedName>
        <fullName evidence="2">glucose-6-phosphate dehydrogenase (NADP(+))</fullName>
        <ecNumber evidence="2">1.1.1.49</ecNumber>
    </recommendedName>
</protein>
<dbReference type="Pfam" id="PF00479">
    <property type="entry name" value="G6PD_N"/>
    <property type="match status" value="1"/>
</dbReference>
<evidence type="ECO:0000256" key="2">
    <source>
        <dbReference type="ARBA" id="ARBA00013019"/>
    </source>
</evidence>
<evidence type="ECO:0000256" key="3">
    <source>
        <dbReference type="SAM" id="SignalP"/>
    </source>
</evidence>
<evidence type="ECO:0000259" key="4">
    <source>
        <dbReference type="Pfam" id="PF00479"/>
    </source>
</evidence>
<evidence type="ECO:0000256" key="1">
    <source>
        <dbReference type="ARBA" id="ARBA00004937"/>
    </source>
</evidence>
<feature type="domain" description="Glucose-6-phosphate dehydrogenase NAD-binding" evidence="4">
    <location>
        <begin position="51"/>
        <end position="75"/>
    </location>
</feature>
<sequence>MFQTFCSWLVTGLCLYSLMLSKADLGGWNVLLLRSHLARIWLQLRNLAPRYIGELFEEPQIYRIDHYLGKELVQNLNRDNIANVQMCLEKILELRAVVDTLINMGMSTVLSASVVKLDLVNQL</sequence>
<organism evidence="5 6">
    <name type="scientific">Buddleja alternifolia</name>
    <dbReference type="NCBI Taxonomy" id="168488"/>
    <lineage>
        <taxon>Eukaryota</taxon>
        <taxon>Viridiplantae</taxon>
        <taxon>Streptophyta</taxon>
        <taxon>Embryophyta</taxon>
        <taxon>Tracheophyta</taxon>
        <taxon>Spermatophyta</taxon>
        <taxon>Magnoliopsida</taxon>
        <taxon>eudicotyledons</taxon>
        <taxon>Gunneridae</taxon>
        <taxon>Pentapetalae</taxon>
        <taxon>asterids</taxon>
        <taxon>lamiids</taxon>
        <taxon>Lamiales</taxon>
        <taxon>Scrophulariaceae</taxon>
        <taxon>Buddlejeae</taxon>
        <taxon>Buddleja</taxon>
    </lineage>
</organism>
<dbReference type="Gene3D" id="3.40.50.720">
    <property type="entry name" value="NAD(P)-binding Rossmann-like Domain"/>
    <property type="match status" value="1"/>
</dbReference>
<dbReference type="AlphaFoldDB" id="A0AAV6WR99"/>
<evidence type="ECO:0000313" key="6">
    <source>
        <dbReference type="Proteomes" id="UP000826271"/>
    </source>
</evidence>
<evidence type="ECO:0000313" key="5">
    <source>
        <dbReference type="EMBL" id="KAG8372723.1"/>
    </source>
</evidence>
<dbReference type="Proteomes" id="UP000826271">
    <property type="component" value="Unassembled WGS sequence"/>
</dbReference>
<gene>
    <name evidence="5" type="ORF">BUALT_Bualt12G0096300</name>
</gene>
<reference evidence="5" key="1">
    <citation type="submission" date="2019-10" db="EMBL/GenBank/DDBJ databases">
        <authorList>
            <person name="Zhang R."/>
            <person name="Pan Y."/>
            <person name="Wang J."/>
            <person name="Ma R."/>
            <person name="Yu S."/>
        </authorList>
    </citation>
    <scope>NUCLEOTIDE SEQUENCE</scope>
    <source>
        <strain evidence="5">LA-IB0</strain>
        <tissue evidence="5">Leaf</tissue>
    </source>
</reference>
<dbReference type="GO" id="GO:0006006">
    <property type="term" value="P:glucose metabolic process"/>
    <property type="evidence" value="ECO:0007669"/>
    <property type="project" value="InterPro"/>
</dbReference>
<proteinExistence type="predicted"/>
<dbReference type="PROSITE" id="PS00069">
    <property type="entry name" value="G6P_DEHYDROGENASE"/>
    <property type="match status" value="1"/>
</dbReference>
<accession>A0AAV6WR99</accession>
<keyword evidence="6" id="KW-1185">Reference proteome</keyword>
<dbReference type="InterPro" id="IPR022674">
    <property type="entry name" value="G6P_DH_NAD-bd"/>
</dbReference>
<comment type="caution">
    <text evidence="5">The sequence shown here is derived from an EMBL/GenBank/DDBJ whole genome shotgun (WGS) entry which is preliminary data.</text>
</comment>
<dbReference type="Gene3D" id="3.30.360.10">
    <property type="entry name" value="Dihydrodipicolinate Reductase, domain 2"/>
    <property type="match status" value="1"/>
</dbReference>
<name>A0AAV6WR99_9LAMI</name>
<dbReference type="GO" id="GO:0004345">
    <property type="term" value="F:glucose-6-phosphate dehydrogenase activity"/>
    <property type="evidence" value="ECO:0007669"/>
    <property type="project" value="UniProtKB-EC"/>
</dbReference>
<feature type="chain" id="PRO_5043496234" description="glucose-6-phosphate dehydrogenase (NADP(+))" evidence="3">
    <location>
        <begin position="24"/>
        <end position="123"/>
    </location>
</feature>
<comment type="pathway">
    <text evidence="1">Carbohydrate degradation; pentose phosphate pathway; D-ribulose 5-phosphate from D-glucose 6-phosphate (oxidative stage): step 1/3.</text>
</comment>
<dbReference type="EMBL" id="WHWC01000012">
    <property type="protein sequence ID" value="KAG8372723.1"/>
    <property type="molecule type" value="Genomic_DNA"/>
</dbReference>
<dbReference type="EC" id="1.1.1.49" evidence="2"/>
<feature type="signal peptide" evidence="3">
    <location>
        <begin position="1"/>
        <end position="23"/>
    </location>
</feature>
<dbReference type="GO" id="GO:0050661">
    <property type="term" value="F:NADP binding"/>
    <property type="evidence" value="ECO:0007669"/>
    <property type="project" value="InterPro"/>
</dbReference>